<dbReference type="PRINTS" id="PR00146">
    <property type="entry name" value="DHPICSNTHASE"/>
</dbReference>
<dbReference type="Pfam" id="PF00701">
    <property type="entry name" value="DHDPS"/>
    <property type="match status" value="1"/>
</dbReference>
<evidence type="ECO:0000256" key="1">
    <source>
        <dbReference type="ARBA" id="ARBA00007592"/>
    </source>
</evidence>
<feature type="active site" description="Schiff-base intermediate with substrate" evidence="5">
    <location>
        <position position="172"/>
    </location>
</feature>
<dbReference type="EMBL" id="QGKS01000258">
    <property type="protein sequence ID" value="PWR13598.1"/>
    <property type="molecule type" value="Genomic_DNA"/>
</dbReference>
<evidence type="ECO:0000313" key="7">
    <source>
        <dbReference type="EMBL" id="PWR13598.1"/>
    </source>
</evidence>
<dbReference type="PIRSF" id="PIRSF001365">
    <property type="entry name" value="DHDPS"/>
    <property type="match status" value="1"/>
</dbReference>
<evidence type="ECO:0000256" key="5">
    <source>
        <dbReference type="PIRSR" id="PIRSR001365-1"/>
    </source>
</evidence>
<dbReference type="InterPro" id="IPR002220">
    <property type="entry name" value="DapA-like"/>
</dbReference>
<dbReference type="Gene3D" id="3.20.20.70">
    <property type="entry name" value="Aldolase class I"/>
    <property type="match status" value="1"/>
</dbReference>
<dbReference type="RefSeq" id="WP_109803028.1">
    <property type="nucleotide sequence ID" value="NZ_QGKS01000258.1"/>
</dbReference>
<evidence type="ECO:0000313" key="8">
    <source>
        <dbReference type="Proteomes" id="UP000246050"/>
    </source>
</evidence>
<dbReference type="PROSITE" id="PS00666">
    <property type="entry name" value="DHDPS_2"/>
    <property type="match status" value="1"/>
</dbReference>
<feature type="active site" description="Proton donor/acceptor" evidence="5">
    <location>
        <position position="143"/>
    </location>
</feature>
<dbReference type="CDD" id="cd00408">
    <property type="entry name" value="DHDPS-like"/>
    <property type="match status" value="1"/>
</dbReference>
<proteinExistence type="inferred from homology"/>
<dbReference type="InterPro" id="IPR020625">
    <property type="entry name" value="Schiff_base-form_aldolases_AS"/>
</dbReference>
<comment type="similarity">
    <text evidence="1 4">Belongs to the DapA family.</text>
</comment>
<evidence type="ECO:0000256" key="3">
    <source>
        <dbReference type="ARBA" id="ARBA00023270"/>
    </source>
</evidence>
<dbReference type="SUPFAM" id="SSF51569">
    <property type="entry name" value="Aldolase"/>
    <property type="match status" value="1"/>
</dbReference>
<accession>A0A317DFR8</accession>
<organism evidence="7 8">
    <name type="scientific">Micromonospora sicca</name>
    <dbReference type="NCBI Taxonomy" id="2202420"/>
    <lineage>
        <taxon>Bacteria</taxon>
        <taxon>Bacillati</taxon>
        <taxon>Actinomycetota</taxon>
        <taxon>Actinomycetes</taxon>
        <taxon>Micromonosporales</taxon>
        <taxon>Micromonosporaceae</taxon>
        <taxon>Micromonospora</taxon>
    </lineage>
</organism>
<keyword evidence="2 4" id="KW-0456">Lyase</keyword>
<protein>
    <recommendedName>
        <fullName evidence="9">Dihydrodipicolinate synthase family protein</fullName>
    </recommendedName>
</protein>
<gene>
    <name evidence="7" type="ORF">DKT69_19875</name>
</gene>
<name>A0A317DFR8_9ACTN</name>
<sequence>MSTTATQAPHAQGVLSALVTPYQSDGNPDETALAALIDFQISHGVDGLFILGTSGEGLLLSPDERKAFTEAALKLVSSRVPVVVHCGAADTATAVELARHAAGCGATALASLPPLFFPYTPESQLTHFTRIAEAAPDCAHYVYDNPDRTGYALGPDLVIKMIREIPNLRGLKDTGDSLARITTYLSQPDPPIVYTGNNVLLLGALTMGAAGAVSTLANVVPELFAAIVAAHRQERLAEARDLQLTVARLQAATAGLPYIASAKHLLDRRGLPGGAPRSPLPALSPEQRATLDARLAADPALLTWLQPVD</sequence>
<reference evidence="7 8" key="1">
    <citation type="submission" date="2018-05" db="EMBL/GenBank/DDBJ databases">
        <title>Micromonosporas from Atacama Desert.</title>
        <authorList>
            <person name="Carro L."/>
            <person name="Golinska P."/>
            <person name="Klenk H.-P."/>
            <person name="Goodfellow M."/>
        </authorList>
    </citation>
    <scope>NUCLEOTIDE SEQUENCE [LARGE SCALE GENOMIC DNA]</scope>
    <source>
        <strain evidence="7 8">4G51</strain>
    </source>
</reference>
<evidence type="ECO:0000256" key="6">
    <source>
        <dbReference type="PIRSR" id="PIRSR001365-2"/>
    </source>
</evidence>
<dbReference type="SMART" id="SM01130">
    <property type="entry name" value="DHDPS"/>
    <property type="match status" value="1"/>
</dbReference>
<dbReference type="Proteomes" id="UP000246050">
    <property type="component" value="Unassembled WGS sequence"/>
</dbReference>
<dbReference type="PANTHER" id="PTHR12128:SF66">
    <property type="entry name" value="4-HYDROXY-2-OXOGLUTARATE ALDOLASE, MITOCHONDRIAL"/>
    <property type="match status" value="1"/>
</dbReference>
<keyword evidence="3" id="KW-0704">Schiff base</keyword>
<dbReference type="GO" id="GO:0044281">
    <property type="term" value="P:small molecule metabolic process"/>
    <property type="evidence" value="ECO:0007669"/>
    <property type="project" value="UniProtKB-ARBA"/>
</dbReference>
<comment type="caution">
    <text evidence="7">The sequence shown here is derived from an EMBL/GenBank/DDBJ whole genome shotgun (WGS) entry which is preliminary data.</text>
</comment>
<dbReference type="AlphaFoldDB" id="A0A317DFR8"/>
<evidence type="ECO:0000256" key="4">
    <source>
        <dbReference type="PIRNR" id="PIRNR001365"/>
    </source>
</evidence>
<evidence type="ECO:0000256" key="2">
    <source>
        <dbReference type="ARBA" id="ARBA00023239"/>
    </source>
</evidence>
<dbReference type="PANTHER" id="PTHR12128">
    <property type="entry name" value="DIHYDRODIPICOLINATE SYNTHASE"/>
    <property type="match status" value="1"/>
</dbReference>
<dbReference type="GO" id="GO:0008840">
    <property type="term" value="F:4-hydroxy-tetrahydrodipicolinate synthase activity"/>
    <property type="evidence" value="ECO:0007669"/>
    <property type="project" value="TreeGrafter"/>
</dbReference>
<feature type="binding site" evidence="6">
    <location>
        <position position="213"/>
    </location>
    <ligand>
        <name>pyruvate</name>
        <dbReference type="ChEBI" id="CHEBI:15361"/>
    </ligand>
</feature>
<dbReference type="InterPro" id="IPR013785">
    <property type="entry name" value="Aldolase_TIM"/>
</dbReference>
<dbReference type="OrthoDB" id="9778880at2"/>
<evidence type="ECO:0008006" key="9">
    <source>
        <dbReference type="Google" id="ProtNLM"/>
    </source>
</evidence>